<evidence type="ECO:0000256" key="1">
    <source>
        <dbReference type="ARBA" id="ARBA00012404"/>
    </source>
</evidence>
<protein>
    <recommendedName>
        <fullName evidence="1">chorismate mutase</fullName>
        <ecNumber evidence="1">5.4.99.5</ecNumber>
    </recommendedName>
</protein>
<accession>A0A7X4W1X6</accession>
<feature type="domain" description="Chorismate mutase" evidence="4">
    <location>
        <begin position="1"/>
        <end position="72"/>
    </location>
</feature>
<dbReference type="Gene3D" id="1.20.59.10">
    <property type="entry name" value="Chorismate mutase"/>
    <property type="match status" value="1"/>
</dbReference>
<dbReference type="GO" id="GO:0004106">
    <property type="term" value="F:chorismate mutase activity"/>
    <property type="evidence" value="ECO:0007669"/>
    <property type="project" value="UniProtKB-EC"/>
</dbReference>
<dbReference type="GO" id="GO:0046417">
    <property type="term" value="P:chorismate metabolic process"/>
    <property type="evidence" value="ECO:0007669"/>
    <property type="project" value="InterPro"/>
</dbReference>
<dbReference type="PANTHER" id="PTHR38041">
    <property type="entry name" value="CHORISMATE MUTASE"/>
    <property type="match status" value="1"/>
</dbReference>
<evidence type="ECO:0000256" key="2">
    <source>
        <dbReference type="ARBA" id="ARBA00022729"/>
    </source>
</evidence>
<dbReference type="EC" id="5.4.99.5" evidence="1"/>
<sequence>MLSLVDERLEVAPLVARAKWNTGTNIEAPKRETEILDRVASRAAEAGVDEAFARDFFQAQFEASKLVQRRLHRRWQKEERGPFDNPPDLAEDVRPVLDRLTPALIEALAEWQPLVEDPSVALYLEARAPELVTGDFDGEPRRVALEPLKTQ</sequence>
<dbReference type="AlphaFoldDB" id="A0A7X4W1X6"/>
<dbReference type="InterPro" id="IPR008240">
    <property type="entry name" value="Chorismate_mutase_periplasmic"/>
</dbReference>
<dbReference type="SMART" id="SM00830">
    <property type="entry name" value="CM_2"/>
    <property type="match status" value="1"/>
</dbReference>
<dbReference type="UniPathway" id="UPA00120">
    <property type="reaction ID" value="UER00203"/>
</dbReference>
<dbReference type="InterPro" id="IPR051331">
    <property type="entry name" value="Chorismate_mutase-related"/>
</dbReference>
<proteinExistence type="predicted"/>
<dbReference type="NCBIfam" id="TIGR01806">
    <property type="entry name" value="CM_mono2"/>
    <property type="match status" value="1"/>
</dbReference>
<dbReference type="PROSITE" id="PS51168">
    <property type="entry name" value="CHORISMATE_MUT_2"/>
    <property type="match status" value="1"/>
</dbReference>
<dbReference type="Proteomes" id="UP000448235">
    <property type="component" value="Unassembled WGS sequence"/>
</dbReference>
<evidence type="ECO:0000259" key="4">
    <source>
        <dbReference type="PROSITE" id="PS51168"/>
    </source>
</evidence>
<keyword evidence="6" id="KW-1185">Reference proteome</keyword>
<keyword evidence="2" id="KW-0732">Signal</keyword>
<gene>
    <name evidence="5" type="primary">aroQ</name>
    <name evidence="5" type="ORF">GRB80_10005</name>
</gene>
<name>A0A7X4W1X6_9GAMM</name>
<dbReference type="PANTHER" id="PTHR38041:SF1">
    <property type="entry name" value="CHORISMATE MUTASE"/>
    <property type="match status" value="1"/>
</dbReference>
<reference evidence="5 6" key="1">
    <citation type="submission" date="2019-12" db="EMBL/GenBank/DDBJ databases">
        <title>Draft genome sequencing of Halomonas icarensis D1-1.</title>
        <authorList>
            <person name="Pandiyan K."/>
            <person name="Kushwaha P."/>
            <person name="Gowdham M."/>
            <person name="Chakdar H."/>
            <person name="Singh A."/>
            <person name="Kumar M."/>
            <person name="Saxena A.K."/>
        </authorList>
    </citation>
    <scope>NUCLEOTIDE SEQUENCE [LARGE SCALE GENOMIC DNA]</scope>
    <source>
        <strain evidence="5 6">D1-1</strain>
    </source>
</reference>
<dbReference type="SUPFAM" id="SSF48600">
    <property type="entry name" value="Chorismate mutase II"/>
    <property type="match status" value="1"/>
</dbReference>
<dbReference type="GO" id="GO:0009697">
    <property type="term" value="P:salicylic acid biosynthetic process"/>
    <property type="evidence" value="ECO:0007669"/>
    <property type="project" value="TreeGrafter"/>
</dbReference>
<evidence type="ECO:0000256" key="3">
    <source>
        <dbReference type="ARBA" id="ARBA00023235"/>
    </source>
</evidence>
<dbReference type="EMBL" id="WUTS01000001">
    <property type="protein sequence ID" value="NAW13178.1"/>
    <property type="molecule type" value="Genomic_DNA"/>
</dbReference>
<dbReference type="InterPro" id="IPR036263">
    <property type="entry name" value="Chorismate_II_sf"/>
</dbReference>
<evidence type="ECO:0000313" key="6">
    <source>
        <dbReference type="Proteomes" id="UP000448235"/>
    </source>
</evidence>
<evidence type="ECO:0000313" key="5">
    <source>
        <dbReference type="EMBL" id="NAW13178.1"/>
    </source>
</evidence>
<dbReference type="InterPro" id="IPR036979">
    <property type="entry name" value="CM_dom_sf"/>
</dbReference>
<organism evidence="5 6">
    <name type="scientific">Halomonas icarae</name>
    <dbReference type="NCBI Taxonomy" id="2691040"/>
    <lineage>
        <taxon>Bacteria</taxon>
        <taxon>Pseudomonadati</taxon>
        <taxon>Pseudomonadota</taxon>
        <taxon>Gammaproteobacteria</taxon>
        <taxon>Oceanospirillales</taxon>
        <taxon>Halomonadaceae</taxon>
        <taxon>Halomonas</taxon>
    </lineage>
</organism>
<keyword evidence="3 5" id="KW-0413">Isomerase</keyword>
<comment type="caution">
    <text evidence="5">The sequence shown here is derived from an EMBL/GenBank/DDBJ whole genome shotgun (WGS) entry which is preliminary data.</text>
</comment>
<dbReference type="InterPro" id="IPR002701">
    <property type="entry name" value="CM_II_prokaryot"/>
</dbReference>
<dbReference type="Pfam" id="PF01817">
    <property type="entry name" value="CM_2"/>
    <property type="match status" value="1"/>
</dbReference>